<evidence type="ECO:0000256" key="1">
    <source>
        <dbReference type="SAM" id="MobiDB-lite"/>
    </source>
</evidence>
<proteinExistence type="predicted"/>
<gene>
    <name evidence="3" type="ORF">STAS_26501</name>
</gene>
<evidence type="ECO:0000313" key="3">
    <source>
        <dbReference type="EMBL" id="GER49274.1"/>
    </source>
</evidence>
<feature type="transmembrane region" description="Helical" evidence="2">
    <location>
        <begin position="126"/>
        <end position="149"/>
    </location>
</feature>
<feature type="transmembrane region" description="Helical" evidence="2">
    <location>
        <begin position="26"/>
        <end position="48"/>
    </location>
</feature>
<keyword evidence="2" id="KW-1133">Transmembrane helix</keyword>
<accession>A0A5A7QVK3</accession>
<evidence type="ECO:0000256" key="2">
    <source>
        <dbReference type="SAM" id="Phobius"/>
    </source>
</evidence>
<sequence length="245" mass="26318">MPASKVLSPTAIGFFDPLFFLSPPHFLRQIVGFLLMLAKIFLLIWVFVTSMCKSFLMKARKASILSDGSDFFSARNCIIPLRRAISSDSLHILWNNCFFSDASGSASLLFFDFLVTVGSVPLTASLLFFDFLVTVGSVPLTSSTALFLVDLTREAEAATALSLPLALEFFLDFLSDSDPESSSGGSGFAPDGVWGFLAAARGGEDLRIGSGSDSISSDEESSVSSSPEEVSEETGFSGSRDFDIF</sequence>
<protein>
    <submittedName>
        <fullName evidence="3">Ribosomal RNA processing protein 1 homolog A</fullName>
    </submittedName>
</protein>
<feature type="transmembrane region" description="Helical" evidence="2">
    <location>
        <begin position="92"/>
        <end position="114"/>
    </location>
</feature>
<organism evidence="3 4">
    <name type="scientific">Striga asiatica</name>
    <name type="common">Asiatic witchweed</name>
    <name type="synonym">Buchnera asiatica</name>
    <dbReference type="NCBI Taxonomy" id="4170"/>
    <lineage>
        <taxon>Eukaryota</taxon>
        <taxon>Viridiplantae</taxon>
        <taxon>Streptophyta</taxon>
        <taxon>Embryophyta</taxon>
        <taxon>Tracheophyta</taxon>
        <taxon>Spermatophyta</taxon>
        <taxon>Magnoliopsida</taxon>
        <taxon>eudicotyledons</taxon>
        <taxon>Gunneridae</taxon>
        <taxon>Pentapetalae</taxon>
        <taxon>asterids</taxon>
        <taxon>lamiids</taxon>
        <taxon>Lamiales</taxon>
        <taxon>Orobanchaceae</taxon>
        <taxon>Buchnereae</taxon>
        <taxon>Striga</taxon>
    </lineage>
</organism>
<evidence type="ECO:0000313" key="4">
    <source>
        <dbReference type="Proteomes" id="UP000325081"/>
    </source>
</evidence>
<dbReference type="EMBL" id="BKCP01008515">
    <property type="protein sequence ID" value="GER49274.1"/>
    <property type="molecule type" value="Genomic_DNA"/>
</dbReference>
<keyword evidence="2" id="KW-0812">Transmembrane</keyword>
<dbReference type="Proteomes" id="UP000325081">
    <property type="component" value="Unassembled WGS sequence"/>
</dbReference>
<comment type="caution">
    <text evidence="3">The sequence shown here is derived from an EMBL/GenBank/DDBJ whole genome shotgun (WGS) entry which is preliminary data.</text>
</comment>
<keyword evidence="2" id="KW-0472">Membrane</keyword>
<feature type="non-terminal residue" evidence="3">
    <location>
        <position position="245"/>
    </location>
</feature>
<feature type="region of interest" description="Disordered" evidence="1">
    <location>
        <begin position="207"/>
        <end position="245"/>
    </location>
</feature>
<reference evidence="4" key="1">
    <citation type="journal article" date="2019" name="Curr. Biol.">
        <title>Genome Sequence of Striga asiatica Provides Insight into the Evolution of Plant Parasitism.</title>
        <authorList>
            <person name="Yoshida S."/>
            <person name="Kim S."/>
            <person name="Wafula E.K."/>
            <person name="Tanskanen J."/>
            <person name="Kim Y.M."/>
            <person name="Honaas L."/>
            <person name="Yang Z."/>
            <person name="Spallek T."/>
            <person name="Conn C.E."/>
            <person name="Ichihashi Y."/>
            <person name="Cheong K."/>
            <person name="Cui S."/>
            <person name="Der J.P."/>
            <person name="Gundlach H."/>
            <person name="Jiao Y."/>
            <person name="Hori C."/>
            <person name="Ishida J.K."/>
            <person name="Kasahara H."/>
            <person name="Kiba T."/>
            <person name="Kim M.S."/>
            <person name="Koo N."/>
            <person name="Laohavisit A."/>
            <person name="Lee Y.H."/>
            <person name="Lumba S."/>
            <person name="McCourt P."/>
            <person name="Mortimer J.C."/>
            <person name="Mutuku J.M."/>
            <person name="Nomura T."/>
            <person name="Sasaki-Sekimoto Y."/>
            <person name="Seto Y."/>
            <person name="Wang Y."/>
            <person name="Wakatake T."/>
            <person name="Sakakibara H."/>
            <person name="Demura T."/>
            <person name="Yamaguchi S."/>
            <person name="Yoneyama K."/>
            <person name="Manabe R.I."/>
            <person name="Nelson D.C."/>
            <person name="Schulman A.H."/>
            <person name="Timko M.P."/>
            <person name="dePamphilis C.W."/>
            <person name="Choi D."/>
            <person name="Shirasu K."/>
        </authorList>
    </citation>
    <scope>NUCLEOTIDE SEQUENCE [LARGE SCALE GENOMIC DNA]</scope>
    <source>
        <strain evidence="4">cv. UVA1</strain>
    </source>
</reference>
<keyword evidence="4" id="KW-1185">Reference proteome</keyword>
<dbReference type="AlphaFoldDB" id="A0A5A7QVK3"/>
<name>A0A5A7QVK3_STRAF</name>